<reference evidence="1 2" key="1">
    <citation type="submission" date="2024-02" db="EMBL/GenBank/DDBJ databases">
        <authorList>
            <person name="Chen Y."/>
            <person name="Shah S."/>
            <person name="Dougan E. K."/>
            <person name="Thang M."/>
            <person name="Chan C."/>
        </authorList>
    </citation>
    <scope>NUCLEOTIDE SEQUENCE [LARGE SCALE GENOMIC DNA]</scope>
</reference>
<organism evidence="1 2">
    <name type="scientific">Durusdinium trenchii</name>
    <dbReference type="NCBI Taxonomy" id="1381693"/>
    <lineage>
        <taxon>Eukaryota</taxon>
        <taxon>Sar</taxon>
        <taxon>Alveolata</taxon>
        <taxon>Dinophyceae</taxon>
        <taxon>Suessiales</taxon>
        <taxon>Symbiodiniaceae</taxon>
        <taxon>Durusdinium</taxon>
    </lineage>
</organism>
<accession>A0ABP0S2H1</accession>
<evidence type="ECO:0000313" key="1">
    <source>
        <dbReference type="EMBL" id="CAK9106484.1"/>
    </source>
</evidence>
<protein>
    <submittedName>
        <fullName evidence="1">Uncharacterized protein</fullName>
    </submittedName>
</protein>
<comment type="caution">
    <text evidence="1">The sequence shown here is derived from an EMBL/GenBank/DDBJ whole genome shotgun (WGS) entry which is preliminary data.</text>
</comment>
<sequence>MKVNMDVKGSGEHGARTSRSCAGQNGLVARTDVQLMYICGDEGQHGCRCSLACSVFGSVTEVIIMLSYESTSLLLTLLWLINAAGYKTLELTKMQQQQHMGQRL</sequence>
<gene>
    <name evidence="1" type="ORF">CCMP2556_LOCUS49761</name>
</gene>
<proteinExistence type="predicted"/>
<dbReference type="EMBL" id="CAXAMN010026894">
    <property type="protein sequence ID" value="CAK9106484.1"/>
    <property type="molecule type" value="Genomic_DNA"/>
</dbReference>
<evidence type="ECO:0000313" key="2">
    <source>
        <dbReference type="Proteomes" id="UP001642484"/>
    </source>
</evidence>
<dbReference type="Proteomes" id="UP001642484">
    <property type="component" value="Unassembled WGS sequence"/>
</dbReference>
<keyword evidence="2" id="KW-1185">Reference proteome</keyword>
<name>A0ABP0S2H1_9DINO</name>